<dbReference type="InterPro" id="IPR052020">
    <property type="entry name" value="Cyclic_di-GMP/3'3'-cGAMP_PDE"/>
</dbReference>
<dbReference type="CDD" id="cd00077">
    <property type="entry name" value="HDc"/>
    <property type="match status" value="1"/>
</dbReference>
<dbReference type="AlphaFoldDB" id="A0A0F9BHN5"/>
<keyword evidence="1" id="KW-1133">Transmembrane helix</keyword>
<feature type="domain" description="HD-GYP" evidence="2">
    <location>
        <begin position="111"/>
        <end position="295"/>
    </location>
</feature>
<evidence type="ECO:0000313" key="3">
    <source>
        <dbReference type="EMBL" id="KKL21330.1"/>
    </source>
</evidence>
<evidence type="ECO:0000259" key="2">
    <source>
        <dbReference type="PROSITE" id="PS51832"/>
    </source>
</evidence>
<dbReference type="PANTHER" id="PTHR45228">
    <property type="entry name" value="CYCLIC DI-GMP PHOSPHODIESTERASE TM_0186-RELATED"/>
    <property type="match status" value="1"/>
</dbReference>
<gene>
    <name evidence="3" type="ORF">LCGC14_2446560</name>
</gene>
<dbReference type="EMBL" id="LAZR01037775">
    <property type="protein sequence ID" value="KKL21330.1"/>
    <property type="molecule type" value="Genomic_DNA"/>
</dbReference>
<sequence length="295" mass="33305">LIGSNFADNENFQAAMSGRLTYEIAVPDRPEQATEREESSVLEIYMPVMENGENIGVLELYEGDSELFAQLRENIRNVWLITTAAGAVLYLLLFLIFYGAYRRQKKTSEQLLQTQDVTIFALAYQAELRDKETGRHLNRTSLYVSRLAEELAHHPHYRSYLGGDYITDLVKSAPLHDIGKVGISDSILLKPGKLTSKEFDMMQRHCEIGAQTLRKAEEKLTFQSFLMIAIRIAQNHHEKWNGSGYFAGSQADTRVGARCWKSGTDAHAWASCNKGRAWRSGPAHRLPEGAPRQVL</sequence>
<protein>
    <recommendedName>
        <fullName evidence="2">HD-GYP domain-containing protein</fullName>
    </recommendedName>
</protein>
<keyword evidence="1" id="KW-0472">Membrane</keyword>
<dbReference type="PANTHER" id="PTHR45228:SF5">
    <property type="entry name" value="CYCLIC DI-GMP PHOSPHODIESTERASE VC_1348-RELATED"/>
    <property type="match status" value="1"/>
</dbReference>
<dbReference type="InterPro" id="IPR006674">
    <property type="entry name" value="HD_domain"/>
</dbReference>
<organism evidence="3">
    <name type="scientific">marine sediment metagenome</name>
    <dbReference type="NCBI Taxonomy" id="412755"/>
    <lineage>
        <taxon>unclassified sequences</taxon>
        <taxon>metagenomes</taxon>
        <taxon>ecological metagenomes</taxon>
    </lineage>
</organism>
<dbReference type="InterPro" id="IPR003607">
    <property type="entry name" value="HD/PDEase_dom"/>
</dbReference>
<evidence type="ECO:0000256" key="1">
    <source>
        <dbReference type="SAM" id="Phobius"/>
    </source>
</evidence>
<keyword evidence="1" id="KW-0812">Transmembrane</keyword>
<accession>A0A0F9BHN5</accession>
<dbReference type="SUPFAM" id="SSF109604">
    <property type="entry name" value="HD-domain/PDEase-like"/>
    <property type="match status" value="1"/>
</dbReference>
<comment type="caution">
    <text evidence="3">The sequence shown here is derived from an EMBL/GenBank/DDBJ whole genome shotgun (WGS) entry which is preliminary data.</text>
</comment>
<dbReference type="InterPro" id="IPR037522">
    <property type="entry name" value="HD_GYP_dom"/>
</dbReference>
<feature type="transmembrane region" description="Helical" evidence="1">
    <location>
        <begin position="78"/>
        <end position="101"/>
    </location>
</feature>
<dbReference type="Gene3D" id="1.10.3210.10">
    <property type="entry name" value="Hypothetical protein af1432"/>
    <property type="match status" value="1"/>
</dbReference>
<dbReference type="PROSITE" id="PS51832">
    <property type="entry name" value="HD_GYP"/>
    <property type="match status" value="1"/>
</dbReference>
<name>A0A0F9BHN5_9ZZZZ</name>
<reference evidence="3" key="1">
    <citation type="journal article" date="2015" name="Nature">
        <title>Complex archaea that bridge the gap between prokaryotes and eukaryotes.</title>
        <authorList>
            <person name="Spang A."/>
            <person name="Saw J.H."/>
            <person name="Jorgensen S.L."/>
            <person name="Zaremba-Niedzwiedzka K."/>
            <person name="Martijn J."/>
            <person name="Lind A.E."/>
            <person name="van Eijk R."/>
            <person name="Schleper C."/>
            <person name="Guy L."/>
            <person name="Ettema T.J."/>
        </authorList>
    </citation>
    <scope>NUCLEOTIDE SEQUENCE</scope>
</reference>
<feature type="non-terminal residue" evidence="3">
    <location>
        <position position="1"/>
    </location>
</feature>
<proteinExistence type="predicted"/>
<dbReference type="Pfam" id="PF01966">
    <property type="entry name" value="HD"/>
    <property type="match status" value="1"/>
</dbReference>